<dbReference type="SMART" id="SM00332">
    <property type="entry name" value="PP2Cc"/>
    <property type="match status" value="1"/>
</dbReference>
<dbReference type="VEuPathDB" id="TrichDB:TVAG_347460"/>
<dbReference type="VEuPathDB" id="TrichDB:TVAGG3_0367520"/>
<dbReference type="EC" id="3.1.3.16" evidence="1"/>
<gene>
    <name evidence="3" type="ORF">TVAG_347460</name>
</gene>
<accession>A2FNQ8</accession>
<keyword evidence="1" id="KW-0460">Magnesium</keyword>
<evidence type="ECO:0000313" key="3">
    <source>
        <dbReference type="EMBL" id="EAX93459.1"/>
    </source>
</evidence>
<comment type="cofactor">
    <cofactor evidence="1">
        <name>Mg(2+)</name>
        <dbReference type="ChEBI" id="CHEBI:18420"/>
    </cofactor>
</comment>
<sequence length="240" mass="26901">MSNVNQLPNPSKLFRMGDDAYFISNEHNSFGVADGFGVFDPSHGDNSSYWPREFMSLCKEHSDLSTSYEIAKTAYENLARNRSGSTTFSIVKLSPEKLYFYTLGDSSCAVLRDYKLVFKTNNTVHDENFPYQIGTVNNVSIEAGTKQWVIPEFEDTIICATKGLWKNVGKQEIERIATKSWMATGIPYQYTKLLAKNLADAAVIHATSVKSKASDSDDFIHENLHDTTVVASYVCTNEDQ</sequence>
<dbReference type="AlphaFoldDB" id="A2FNQ8"/>
<dbReference type="Gene3D" id="3.60.40.10">
    <property type="entry name" value="PPM-type phosphatase domain"/>
    <property type="match status" value="1"/>
</dbReference>
<dbReference type="InParanoid" id="A2FNQ8"/>
<evidence type="ECO:0000259" key="2">
    <source>
        <dbReference type="PROSITE" id="PS51746"/>
    </source>
</evidence>
<keyword evidence="4" id="KW-1185">Reference proteome</keyword>
<dbReference type="SMR" id="A2FNQ8"/>
<feature type="domain" description="PPM-type phosphatase" evidence="2">
    <location>
        <begin position="1"/>
        <end position="234"/>
    </location>
</feature>
<evidence type="ECO:0000313" key="4">
    <source>
        <dbReference type="Proteomes" id="UP000001542"/>
    </source>
</evidence>
<dbReference type="PANTHER" id="PTHR12320:SF1">
    <property type="entry name" value="PROTEIN PHOSPHATASE PTC7 HOMOLOG"/>
    <property type="match status" value="1"/>
</dbReference>
<comment type="similarity">
    <text evidence="1">Belongs to the PP2C family.</text>
</comment>
<comment type="cofactor">
    <cofactor evidence="1">
        <name>Mn(2+)</name>
        <dbReference type="ChEBI" id="CHEBI:29035"/>
    </cofactor>
</comment>
<dbReference type="PANTHER" id="PTHR12320">
    <property type="entry name" value="PROTEIN PHOSPHATASE 2C"/>
    <property type="match status" value="1"/>
</dbReference>
<reference evidence="3" key="2">
    <citation type="journal article" date="2007" name="Science">
        <title>Draft genome sequence of the sexually transmitted pathogen Trichomonas vaginalis.</title>
        <authorList>
            <person name="Carlton J.M."/>
            <person name="Hirt R.P."/>
            <person name="Silva J.C."/>
            <person name="Delcher A.L."/>
            <person name="Schatz M."/>
            <person name="Zhao Q."/>
            <person name="Wortman J.R."/>
            <person name="Bidwell S.L."/>
            <person name="Alsmark U.C.M."/>
            <person name="Besteiro S."/>
            <person name="Sicheritz-Ponten T."/>
            <person name="Noel C.J."/>
            <person name="Dacks J.B."/>
            <person name="Foster P.G."/>
            <person name="Simillion C."/>
            <person name="Van de Peer Y."/>
            <person name="Miranda-Saavedra D."/>
            <person name="Barton G.J."/>
            <person name="Westrop G.D."/>
            <person name="Mueller S."/>
            <person name="Dessi D."/>
            <person name="Fiori P.L."/>
            <person name="Ren Q."/>
            <person name="Paulsen I."/>
            <person name="Zhang H."/>
            <person name="Bastida-Corcuera F.D."/>
            <person name="Simoes-Barbosa A."/>
            <person name="Brown M.T."/>
            <person name="Hayes R.D."/>
            <person name="Mukherjee M."/>
            <person name="Okumura C.Y."/>
            <person name="Schneider R."/>
            <person name="Smith A.J."/>
            <person name="Vanacova S."/>
            <person name="Villalvazo M."/>
            <person name="Haas B.J."/>
            <person name="Pertea M."/>
            <person name="Feldblyum T.V."/>
            <person name="Utterback T.R."/>
            <person name="Shu C.L."/>
            <person name="Osoegawa K."/>
            <person name="de Jong P.J."/>
            <person name="Hrdy I."/>
            <person name="Horvathova L."/>
            <person name="Zubacova Z."/>
            <person name="Dolezal P."/>
            <person name="Malik S.B."/>
            <person name="Logsdon J.M. Jr."/>
            <person name="Henze K."/>
            <person name="Gupta A."/>
            <person name="Wang C.C."/>
            <person name="Dunne R.L."/>
            <person name="Upcroft J.A."/>
            <person name="Upcroft P."/>
            <person name="White O."/>
            <person name="Salzberg S.L."/>
            <person name="Tang P."/>
            <person name="Chiu C.-H."/>
            <person name="Lee Y.-S."/>
            <person name="Embley T.M."/>
            <person name="Coombs G.H."/>
            <person name="Mottram J.C."/>
            <person name="Tachezy J."/>
            <person name="Fraser-Liggett C.M."/>
            <person name="Johnson P.J."/>
        </authorList>
    </citation>
    <scope>NUCLEOTIDE SEQUENCE [LARGE SCALE GENOMIC DNA]</scope>
    <source>
        <strain evidence="3">G3</strain>
    </source>
</reference>
<proteinExistence type="inferred from homology"/>
<comment type="catalytic activity">
    <reaction evidence="1">
        <text>O-phospho-L-seryl-[protein] + H2O = L-seryl-[protein] + phosphate</text>
        <dbReference type="Rhea" id="RHEA:20629"/>
        <dbReference type="Rhea" id="RHEA-COMP:9863"/>
        <dbReference type="Rhea" id="RHEA-COMP:11604"/>
        <dbReference type="ChEBI" id="CHEBI:15377"/>
        <dbReference type="ChEBI" id="CHEBI:29999"/>
        <dbReference type="ChEBI" id="CHEBI:43474"/>
        <dbReference type="ChEBI" id="CHEBI:83421"/>
        <dbReference type="EC" id="3.1.3.16"/>
    </reaction>
</comment>
<keyword evidence="1" id="KW-0904">Protein phosphatase</keyword>
<organism evidence="3 4">
    <name type="scientific">Trichomonas vaginalis (strain ATCC PRA-98 / G3)</name>
    <dbReference type="NCBI Taxonomy" id="412133"/>
    <lineage>
        <taxon>Eukaryota</taxon>
        <taxon>Metamonada</taxon>
        <taxon>Parabasalia</taxon>
        <taxon>Trichomonadida</taxon>
        <taxon>Trichomonadidae</taxon>
        <taxon>Trichomonas</taxon>
    </lineage>
</organism>
<reference evidence="3" key="1">
    <citation type="submission" date="2006-10" db="EMBL/GenBank/DDBJ databases">
        <authorList>
            <person name="Amadeo P."/>
            <person name="Zhao Q."/>
            <person name="Wortman J."/>
            <person name="Fraser-Liggett C."/>
            <person name="Carlton J."/>
        </authorList>
    </citation>
    <scope>NUCLEOTIDE SEQUENCE</scope>
    <source>
        <strain evidence="3">G3</strain>
    </source>
</reference>
<dbReference type="RefSeq" id="XP_001306389.1">
    <property type="nucleotide sequence ID" value="XM_001306388.1"/>
</dbReference>
<dbReference type="InterPro" id="IPR001932">
    <property type="entry name" value="PPM-type_phosphatase-like_dom"/>
</dbReference>
<keyword evidence="1" id="KW-0479">Metal-binding</keyword>
<evidence type="ECO:0000256" key="1">
    <source>
        <dbReference type="RuleBase" id="RU366020"/>
    </source>
</evidence>
<dbReference type="STRING" id="5722.A2FNQ8"/>
<dbReference type="EMBL" id="DS113911">
    <property type="protein sequence ID" value="EAX93459.1"/>
    <property type="molecule type" value="Genomic_DNA"/>
</dbReference>
<dbReference type="eggNOG" id="KOG1379">
    <property type="taxonomic scope" value="Eukaryota"/>
</dbReference>
<dbReference type="GO" id="GO:0046872">
    <property type="term" value="F:metal ion binding"/>
    <property type="evidence" value="ECO:0007669"/>
    <property type="project" value="UniProtKB-UniRule"/>
</dbReference>
<dbReference type="GO" id="GO:0004722">
    <property type="term" value="F:protein serine/threonine phosphatase activity"/>
    <property type="evidence" value="ECO:0000318"/>
    <property type="project" value="GO_Central"/>
</dbReference>
<dbReference type="SUPFAM" id="SSF81606">
    <property type="entry name" value="PP2C-like"/>
    <property type="match status" value="1"/>
</dbReference>
<dbReference type="KEGG" id="tva:4751177"/>
<comment type="catalytic activity">
    <reaction evidence="1">
        <text>O-phospho-L-threonyl-[protein] + H2O = L-threonyl-[protein] + phosphate</text>
        <dbReference type="Rhea" id="RHEA:47004"/>
        <dbReference type="Rhea" id="RHEA-COMP:11060"/>
        <dbReference type="Rhea" id="RHEA-COMP:11605"/>
        <dbReference type="ChEBI" id="CHEBI:15377"/>
        <dbReference type="ChEBI" id="CHEBI:30013"/>
        <dbReference type="ChEBI" id="CHEBI:43474"/>
        <dbReference type="ChEBI" id="CHEBI:61977"/>
        <dbReference type="EC" id="3.1.3.16"/>
    </reaction>
</comment>
<dbReference type="OrthoDB" id="60843at2759"/>
<dbReference type="InterPro" id="IPR039123">
    <property type="entry name" value="PPTC7"/>
</dbReference>
<dbReference type="PROSITE" id="PS51746">
    <property type="entry name" value="PPM_2"/>
    <property type="match status" value="1"/>
</dbReference>
<protein>
    <recommendedName>
        <fullName evidence="1">Protein phosphatase</fullName>
        <ecNumber evidence="1">3.1.3.16</ecNumber>
    </recommendedName>
</protein>
<keyword evidence="1" id="KW-0378">Hydrolase</keyword>
<dbReference type="Proteomes" id="UP000001542">
    <property type="component" value="Unassembled WGS sequence"/>
</dbReference>
<name>A2FNQ8_TRIV3</name>
<dbReference type="InterPro" id="IPR036457">
    <property type="entry name" value="PPM-type-like_dom_sf"/>
</dbReference>
<keyword evidence="1" id="KW-0464">Manganese</keyword>